<sequence length="53" mass="5837">MPVCLDRVKTGHKNLLVHTATRHARVPGHVKIREATDLGHTASHTPMCLVCLN</sequence>
<dbReference type="EMBL" id="KN420835">
    <property type="protein sequence ID" value="KHG22165.1"/>
    <property type="molecule type" value="Genomic_DNA"/>
</dbReference>
<keyword evidence="2" id="KW-1185">Reference proteome</keyword>
<protein>
    <submittedName>
        <fullName evidence="1">Uncharacterized protein</fullName>
    </submittedName>
</protein>
<reference evidence="2" key="1">
    <citation type="submission" date="2014-09" db="EMBL/GenBank/DDBJ databases">
        <authorList>
            <person name="Mudge J."/>
            <person name="Ramaraj T."/>
            <person name="Lindquist I.E."/>
            <person name="Bharti A.K."/>
            <person name="Sundararajan A."/>
            <person name="Cameron C.T."/>
            <person name="Woodward J.E."/>
            <person name="May G.D."/>
            <person name="Brubaker C."/>
            <person name="Broadhvest J."/>
            <person name="Wilkins T.A."/>
        </authorList>
    </citation>
    <scope>NUCLEOTIDE SEQUENCE</scope>
    <source>
        <strain evidence="2">cv. AKA8401</strain>
    </source>
</reference>
<dbReference type="AlphaFoldDB" id="A0A0B0PB47"/>
<accession>A0A0B0PB47</accession>
<evidence type="ECO:0000313" key="1">
    <source>
        <dbReference type="EMBL" id="KHG22165.1"/>
    </source>
</evidence>
<name>A0A0B0PB47_GOSAR</name>
<evidence type="ECO:0000313" key="2">
    <source>
        <dbReference type="Proteomes" id="UP000032142"/>
    </source>
</evidence>
<organism evidence="1 2">
    <name type="scientific">Gossypium arboreum</name>
    <name type="common">Tree cotton</name>
    <name type="synonym">Gossypium nanking</name>
    <dbReference type="NCBI Taxonomy" id="29729"/>
    <lineage>
        <taxon>Eukaryota</taxon>
        <taxon>Viridiplantae</taxon>
        <taxon>Streptophyta</taxon>
        <taxon>Embryophyta</taxon>
        <taxon>Tracheophyta</taxon>
        <taxon>Spermatophyta</taxon>
        <taxon>Magnoliopsida</taxon>
        <taxon>eudicotyledons</taxon>
        <taxon>Gunneridae</taxon>
        <taxon>Pentapetalae</taxon>
        <taxon>rosids</taxon>
        <taxon>malvids</taxon>
        <taxon>Malvales</taxon>
        <taxon>Malvaceae</taxon>
        <taxon>Malvoideae</taxon>
        <taxon>Gossypium</taxon>
    </lineage>
</organism>
<gene>
    <name evidence="1" type="ORF">F383_09378</name>
</gene>
<dbReference type="Proteomes" id="UP000032142">
    <property type="component" value="Unassembled WGS sequence"/>
</dbReference>
<proteinExistence type="predicted"/>